<feature type="transmembrane region" description="Helical" evidence="2">
    <location>
        <begin position="49"/>
        <end position="68"/>
    </location>
</feature>
<evidence type="ECO:0000256" key="2">
    <source>
        <dbReference type="SAM" id="Phobius"/>
    </source>
</evidence>
<feature type="region of interest" description="Disordered" evidence="1">
    <location>
        <begin position="1"/>
        <end position="44"/>
    </location>
</feature>
<keyword evidence="5" id="KW-1185">Reference proteome</keyword>
<dbReference type="Proteomes" id="UP001339911">
    <property type="component" value="Unassembled WGS sequence"/>
</dbReference>
<gene>
    <name evidence="4" type="ORF">V1634_15860</name>
</gene>
<dbReference type="InterPro" id="IPR007560">
    <property type="entry name" value="Restrct_endonuc_IV_Mrr"/>
</dbReference>
<proteinExistence type="predicted"/>
<feature type="compositionally biased region" description="Basic residues" evidence="1">
    <location>
        <begin position="15"/>
        <end position="38"/>
    </location>
</feature>
<keyword evidence="4" id="KW-0255">Endonuclease</keyword>
<organism evidence="4 5">
    <name type="scientific">Plantactinospora veratri</name>
    <dbReference type="NCBI Taxonomy" id="1436122"/>
    <lineage>
        <taxon>Bacteria</taxon>
        <taxon>Bacillati</taxon>
        <taxon>Actinomycetota</taxon>
        <taxon>Actinomycetes</taxon>
        <taxon>Micromonosporales</taxon>
        <taxon>Micromonosporaceae</taxon>
        <taxon>Plantactinospora</taxon>
    </lineage>
</organism>
<evidence type="ECO:0000313" key="5">
    <source>
        <dbReference type="Proteomes" id="UP001339911"/>
    </source>
</evidence>
<sequence>MPRVHSYTRRDGTRVRGHYRSRTRRSRPRRSYPRRRRGGNPAPDRSGRWLGAVVGALVLAWVVVDFVQRHPVRAVVIAIGLVAVGAGVLALLIRARLREETESAVRARHVETTDTMTGAEFERWVAALLSRSGFSRVTVCGGAADRGADITAISPDGRRVVVQCKRHSPTNRVGSAAIQRFAGTCRSIHRGEICVIVTNGFFAAGDGVRLARELGIGLVDRSALGEWAYAGLPPGGDAFPRFLEIHGSRETTGRRESR</sequence>
<keyword evidence="2" id="KW-1133">Transmembrane helix</keyword>
<dbReference type="GO" id="GO:0004519">
    <property type="term" value="F:endonuclease activity"/>
    <property type="evidence" value="ECO:0007669"/>
    <property type="project" value="UniProtKB-KW"/>
</dbReference>
<dbReference type="PANTHER" id="PTHR30015">
    <property type="entry name" value="MRR RESTRICTION SYSTEM PROTEIN"/>
    <property type="match status" value="1"/>
</dbReference>
<reference evidence="4 5" key="1">
    <citation type="submission" date="2024-01" db="EMBL/GenBank/DDBJ databases">
        <title>Genome insights into Plantactinospora veratri sp. nov.</title>
        <authorList>
            <person name="Wang L."/>
        </authorList>
    </citation>
    <scope>NUCLEOTIDE SEQUENCE [LARGE SCALE GENOMIC DNA]</scope>
    <source>
        <strain evidence="4 5">NEAU-FHS4</strain>
    </source>
</reference>
<feature type="domain" description="Restriction endonuclease type IV Mrr" evidence="3">
    <location>
        <begin position="114"/>
        <end position="227"/>
    </location>
</feature>
<comment type="caution">
    <text evidence="4">The sequence shown here is derived from an EMBL/GenBank/DDBJ whole genome shotgun (WGS) entry which is preliminary data.</text>
</comment>
<dbReference type="InterPro" id="IPR011856">
    <property type="entry name" value="tRNA_endonuc-like_dom_sf"/>
</dbReference>
<dbReference type="PANTHER" id="PTHR30015:SF6">
    <property type="entry name" value="SLL1429 PROTEIN"/>
    <property type="match status" value="1"/>
</dbReference>
<keyword evidence="2" id="KW-0812">Transmembrane</keyword>
<dbReference type="Pfam" id="PF04471">
    <property type="entry name" value="Mrr_cat"/>
    <property type="match status" value="1"/>
</dbReference>
<dbReference type="InterPro" id="IPR011335">
    <property type="entry name" value="Restrct_endonuc-II-like"/>
</dbReference>
<evidence type="ECO:0000259" key="3">
    <source>
        <dbReference type="Pfam" id="PF04471"/>
    </source>
</evidence>
<dbReference type="InterPro" id="IPR052906">
    <property type="entry name" value="Type_IV_Methyl-Rstrct_Enzyme"/>
</dbReference>
<evidence type="ECO:0000313" key="4">
    <source>
        <dbReference type="EMBL" id="MEE6308304.1"/>
    </source>
</evidence>
<feature type="transmembrane region" description="Helical" evidence="2">
    <location>
        <begin position="74"/>
        <end position="93"/>
    </location>
</feature>
<dbReference type="Gene3D" id="3.40.1350.10">
    <property type="match status" value="1"/>
</dbReference>
<dbReference type="SUPFAM" id="SSF52980">
    <property type="entry name" value="Restriction endonuclease-like"/>
    <property type="match status" value="1"/>
</dbReference>
<accession>A0ABU7SEC8</accession>
<keyword evidence="4" id="KW-0378">Hydrolase</keyword>
<evidence type="ECO:0000256" key="1">
    <source>
        <dbReference type="SAM" id="MobiDB-lite"/>
    </source>
</evidence>
<dbReference type="EMBL" id="JAZGQL010000009">
    <property type="protein sequence ID" value="MEE6308304.1"/>
    <property type="molecule type" value="Genomic_DNA"/>
</dbReference>
<dbReference type="RefSeq" id="WP_331208581.1">
    <property type="nucleotide sequence ID" value="NZ_JAZGQL010000009.1"/>
</dbReference>
<name>A0ABU7SEC8_9ACTN</name>
<keyword evidence="2" id="KW-0472">Membrane</keyword>
<protein>
    <submittedName>
        <fullName evidence="4">Restriction endonuclease</fullName>
    </submittedName>
</protein>
<keyword evidence="4" id="KW-0540">Nuclease</keyword>